<organism evidence="1 2">
    <name type="scientific">Lactobacillus equicursoris DSM 19284 = JCM 14600 = CIP 110162</name>
    <dbReference type="NCBI Taxonomy" id="1293597"/>
    <lineage>
        <taxon>Bacteria</taxon>
        <taxon>Bacillati</taxon>
        <taxon>Bacillota</taxon>
        <taxon>Bacilli</taxon>
        <taxon>Lactobacillales</taxon>
        <taxon>Lactobacillaceae</taxon>
        <taxon>Lactobacillus</taxon>
    </lineage>
</organism>
<comment type="caution">
    <text evidence="1">The sequence shown here is derived from an EMBL/GenBank/DDBJ whole genome shotgun (WGS) entry which is preliminary data.</text>
</comment>
<accession>K0NJU2</accession>
<protein>
    <submittedName>
        <fullName evidence="1">Uncharacterized protein</fullName>
    </submittedName>
</protein>
<gene>
    <name evidence="1" type="ORF">FC20_GL001394</name>
</gene>
<dbReference type="EMBL" id="AZDU01000005">
    <property type="protein sequence ID" value="KRL03307.1"/>
    <property type="molecule type" value="Genomic_DNA"/>
</dbReference>
<name>K0NJU2_9LACO</name>
<reference evidence="1 2" key="1">
    <citation type="journal article" date="2015" name="Genome Announc.">
        <title>Expanding the biotechnology potential of lactobacilli through comparative genomics of 213 strains and associated genera.</title>
        <authorList>
            <person name="Sun Z."/>
            <person name="Harris H.M."/>
            <person name="McCann A."/>
            <person name="Guo C."/>
            <person name="Argimon S."/>
            <person name="Zhang W."/>
            <person name="Yang X."/>
            <person name="Jeffery I.B."/>
            <person name="Cooney J.C."/>
            <person name="Kagawa T.F."/>
            <person name="Liu W."/>
            <person name="Song Y."/>
            <person name="Salvetti E."/>
            <person name="Wrobel A."/>
            <person name="Rasinkangas P."/>
            <person name="Parkhill J."/>
            <person name="Rea M.C."/>
            <person name="O'Sullivan O."/>
            <person name="Ritari J."/>
            <person name="Douillard F.P."/>
            <person name="Paul Ross R."/>
            <person name="Yang R."/>
            <person name="Briner A.E."/>
            <person name="Felis G.E."/>
            <person name="de Vos W.M."/>
            <person name="Barrangou R."/>
            <person name="Klaenhammer T.R."/>
            <person name="Caufield P.W."/>
            <person name="Cui Y."/>
            <person name="Zhang H."/>
            <person name="O'Toole P.W."/>
        </authorList>
    </citation>
    <scope>NUCLEOTIDE SEQUENCE [LARGE SCALE GENOMIC DNA]</scope>
    <source>
        <strain evidence="1 2">DSM 19284</strain>
    </source>
</reference>
<sequence length="228" mass="26010">MSELADYESSELKKLLLEKRQGRWAIIFGSLLTDTAADAAKERGEEIRVNAKTLIKLKAYQADQVRQYDEDIALITEELKDRDEDAFSPCPDWHKRYFWPLKGTELADCLTLTELSERHQLELAAIAHLIAFCGIQVKFFGEKSEARFDPEDLRFLAKIPAGQIKANGLTPAAWLQIVPIGAGKLKKWLESDQDWLTWDEALTAKENLTQKNGSDSKSLPFFFRLIFC</sequence>
<dbReference type="AlphaFoldDB" id="K0NJU2"/>
<dbReference type="Proteomes" id="UP000051074">
    <property type="component" value="Unassembled WGS sequence"/>
</dbReference>
<proteinExistence type="predicted"/>
<dbReference type="STRING" id="1293597.FC20_GL001394"/>
<keyword evidence="2" id="KW-1185">Reference proteome</keyword>
<evidence type="ECO:0000313" key="2">
    <source>
        <dbReference type="Proteomes" id="UP000051074"/>
    </source>
</evidence>
<dbReference type="PATRIC" id="fig|1293597.4.peg.1491"/>
<evidence type="ECO:0000313" key="1">
    <source>
        <dbReference type="EMBL" id="KRL03307.1"/>
    </source>
</evidence>
<dbReference type="RefSeq" id="WP_008461282.1">
    <property type="nucleotide sequence ID" value="NZ_AZDU01000005.1"/>
</dbReference>